<keyword evidence="4" id="KW-0274">FAD</keyword>
<dbReference type="InterPro" id="IPR016171">
    <property type="entry name" value="Vanillyl_alc_oxidase_C-sub2"/>
</dbReference>
<dbReference type="Gene3D" id="1.10.45.10">
    <property type="entry name" value="Vanillyl-alcohol Oxidase, Chain A, domain 4"/>
    <property type="match status" value="1"/>
</dbReference>
<keyword evidence="5" id="KW-0809">Transit peptide</keyword>
<dbReference type="Gene3D" id="3.30.465.10">
    <property type="match status" value="1"/>
</dbReference>
<dbReference type="GO" id="GO:0004458">
    <property type="term" value="F:D-lactate dehydrogenase (cytochrome) activity"/>
    <property type="evidence" value="ECO:0007669"/>
    <property type="project" value="UniProtKB-EC"/>
</dbReference>
<dbReference type="PROSITE" id="PS51387">
    <property type="entry name" value="FAD_PCMH"/>
    <property type="match status" value="1"/>
</dbReference>
<dbReference type="EMBL" id="CGIH01000025">
    <property type="protein sequence ID" value="CFX44678.1"/>
    <property type="molecule type" value="Genomic_DNA"/>
</dbReference>
<keyword evidence="10" id="KW-1185">Reference proteome</keyword>
<dbReference type="EC" id="1.1.2.4" evidence="7"/>
<keyword evidence="3" id="KW-0285">Flavoprotein</keyword>
<dbReference type="InterPro" id="IPR006094">
    <property type="entry name" value="Oxid_FAD_bind_N"/>
</dbReference>
<evidence type="ECO:0000259" key="8">
    <source>
        <dbReference type="PROSITE" id="PS51387"/>
    </source>
</evidence>
<proteinExistence type="inferred from homology"/>
<name>A0A0E4C8E3_9FIRM</name>
<reference evidence="9 10" key="1">
    <citation type="submission" date="2015-03" db="EMBL/GenBank/DDBJ databases">
        <authorList>
            <person name="Murphy D."/>
        </authorList>
    </citation>
    <scope>NUCLEOTIDE SEQUENCE [LARGE SCALE GENOMIC DNA]</scope>
    <source>
        <strain evidence="9 10">OL-4</strain>
    </source>
</reference>
<dbReference type="InterPro" id="IPR016164">
    <property type="entry name" value="FAD-linked_Oxase-like_C"/>
</dbReference>
<evidence type="ECO:0000256" key="3">
    <source>
        <dbReference type="ARBA" id="ARBA00022630"/>
    </source>
</evidence>
<dbReference type="SUPFAM" id="SSF55103">
    <property type="entry name" value="FAD-linked oxidases, C-terminal domain"/>
    <property type="match status" value="1"/>
</dbReference>
<dbReference type="OrthoDB" id="9767256at2"/>
<comment type="cofactor">
    <cofactor evidence="1">
        <name>FAD</name>
        <dbReference type="ChEBI" id="CHEBI:57692"/>
    </cofactor>
</comment>
<protein>
    <recommendedName>
        <fullName evidence="7">D-lactate dehydrogenase (cytochrome)</fullName>
        <ecNumber evidence="7">1.1.2.4</ecNumber>
    </recommendedName>
</protein>
<dbReference type="InterPro" id="IPR016169">
    <property type="entry name" value="FAD-bd_PCMH_sub2"/>
</dbReference>
<dbReference type="GO" id="GO:0071949">
    <property type="term" value="F:FAD binding"/>
    <property type="evidence" value="ECO:0007669"/>
    <property type="project" value="InterPro"/>
</dbReference>
<dbReference type="SUPFAM" id="SSF56176">
    <property type="entry name" value="FAD-binding/transporter-associated domain-like"/>
    <property type="match status" value="1"/>
</dbReference>
<dbReference type="Pfam" id="PF01565">
    <property type="entry name" value="FAD_binding_4"/>
    <property type="match status" value="1"/>
</dbReference>
<dbReference type="FunFam" id="3.30.70.2740:FF:000001">
    <property type="entry name" value="D-lactate dehydrogenase mitochondrial"/>
    <property type="match status" value="1"/>
</dbReference>
<dbReference type="RefSeq" id="WP_046496640.1">
    <property type="nucleotide sequence ID" value="NZ_CGIH01000025.1"/>
</dbReference>
<dbReference type="InterPro" id="IPR016166">
    <property type="entry name" value="FAD-bd_PCMH"/>
</dbReference>
<dbReference type="InterPro" id="IPR036318">
    <property type="entry name" value="FAD-bd_PCMH-like_sf"/>
</dbReference>
<dbReference type="FunFam" id="1.10.45.10:FF:000001">
    <property type="entry name" value="D-lactate dehydrogenase mitochondrial"/>
    <property type="match status" value="1"/>
</dbReference>
<evidence type="ECO:0000256" key="4">
    <source>
        <dbReference type="ARBA" id="ARBA00022827"/>
    </source>
</evidence>
<dbReference type="InterPro" id="IPR004113">
    <property type="entry name" value="FAD-bd_oxidored_4_C"/>
</dbReference>
<dbReference type="Proteomes" id="UP000045545">
    <property type="component" value="Unassembled WGS sequence"/>
</dbReference>
<feature type="domain" description="FAD-binding PCMH-type" evidence="8">
    <location>
        <begin position="40"/>
        <end position="222"/>
    </location>
</feature>
<evidence type="ECO:0000313" key="9">
    <source>
        <dbReference type="EMBL" id="CFX44678.1"/>
    </source>
</evidence>
<gene>
    <name evidence="9" type="ORF">1232</name>
</gene>
<organism evidence="9 10">
    <name type="scientific">Syntrophomonas zehnderi OL-4</name>
    <dbReference type="NCBI Taxonomy" id="690567"/>
    <lineage>
        <taxon>Bacteria</taxon>
        <taxon>Bacillati</taxon>
        <taxon>Bacillota</taxon>
        <taxon>Clostridia</taxon>
        <taxon>Eubacteriales</taxon>
        <taxon>Syntrophomonadaceae</taxon>
        <taxon>Syntrophomonas</taxon>
    </lineage>
</organism>
<comment type="similarity">
    <text evidence="2">Belongs to the FAD-binding oxidoreductase/transferase type 4 family.</text>
</comment>
<dbReference type="GO" id="GO:1903457">
    <property type="term" value="P:lactate catabolic process"/>
    <property type="evidence" value="ECO:0007669"/>
    <property type="project" value="TreeGrafter"/>
</dbReference>
<keyword evidence="6" id="KW-0560">Oxidoreductase</keyword>
<dbReference type="PANTHER" id="PTHR11748:SF111">
    <property type="entry name" value="D-LACTATE DEHYDROGENASE, MITOCHONDRIAL-RELATED"/>
    <property type="match status" value="1"/>
</dbReference>
<evidence type="ECO:0000313" key="10">
    <source>
        <dbReference type="Proteomes" id="UP000045545"/>
    </source>
</evidence>
<evidence type="ECO:0000256" key="1">
    <source>
        <dbReference type="ARBA" id="ARBA00001974"/>
    </source>
</evidence>
<dbReference type="GO" id="GO:0008720">
    <property type="term" value="F:D-lactate dehydrogenase (NAD+) activity"/>
    <property type="evidence" value="ECO:0007669"/>
    <property type="project" value="TreeGrafter"/>
</dbReference>
<evidence type="ECO:0000256" key="2">
    <source>
        <dbReference type="ARBA" id="ARBA00008000"/>
    </source>
</evidence>
<dbReference type="Gene3D" id="3.30.70.2740">
    <property type="match status" value="1"/>
</dbReference>
<accession>A0A0E4C8E3</accession>
<evidence type="ECO:0000256" key="6">
    <source>
        <dbReference type="ARBA" id="ARBA00023002"/>
    </source>
</evidence>
<sequence length="466" mass="50773">MDFAAIKDELAKILSKDKLLTEELDLMYYSYDSSFFTQMEPSVPQAVVFPTSTEEVQKVVRFAYENNINIIPRGAGTGETGGCIAVNGGIVLDLSKWDEIVEIDARNMQVIVRPGVIHARLNEELSPFNLFFPPDPGSSQMCTIGGMVANNASGLRAVKYGTTEQYVLGLEVVTPTGDIIYTGGMQARCIKNVSGLNLTKLMIGSEGVLGIITQIRLRCWPKPKARGIAMAVFDQLDDAPATVLDVYKAGILPSGIEILDSSAIKAVNEFKPEINLPNCEAILLFEVDGNPPSVDYEGRQIKEIADRRARSVEWATDPQRMAQLWEGRSVTASAASRVRADGTRVFAGEDVSVPLSKVADTLRAIRALGEKYGIQVVNYGHIGDGNVHTAPVINPEIPAEVERVMKLVDEIHHLAIAMQGSTTGEHGVGVVRRPYAKQEHGQAVEYMQKTKAAFDPKGIMNPGKLF</sequence>
<dbReference type="STRING" id="690567.1232"/>
<dbReference type="AlphaFoldDB" id="A0A0E4C8E3"/>
<evidence type="ECO:0000256" key="5">
    <source>
        <dbReference type="ARBA" id="ARBA00022946"/>
    </source>
</evidence>
<dbReference type="PANTHER" id="PTHR11748">
    <property type="entry name" value="D-LACTATE DEHYDROGENASE"/>
    <property type="match status" value="1"/>
</dbReference>
<evidence type="ECO:0000256" key="7">
    <source>
        <dbReference type="ARBA" id="ARBA00038897"/>
    </source>
</evidence>
<dbReference type="Pfam" id="PF02913">
    <property type="entry name" value="FAD-oxidase_C"/>
    <property type="match status" value="1"/>
</dbReference>